<dbReference type="InterPro" id="IPR001387">
    <property type="entry name" value="Cro/C1-type_HTH"/>
</dbReference>
<accession>A0A930G1K0</accession>
<reference evidence="2" key="1">
    <citation type="submission" date="2020-04" db="EMBL/GenBank/DDBJ databases">
        <title>Deep metagenomics examines the oral microbiome during advanced dental caries in children, revealing novel taxa and co-occurrences with host molecules.</title>
        <authorList>
            <person name="Baker J.L."/>
            <person name="Morton J.T."/>
            <person name="Dinis M."/>
            <person name="Alvarez R."/>
            <person name="Tran N.C."/>
            <person name="Knight R."/>
            <person name="Edlund A."/>
        </authorList>
    </citation>
    <scope>NUCLEOTIDE SEQUENCE</scope>
    <source>
        <strain evidence="2">JCVI_32_bin.24</strain>
    </source>
</reference>
<gene>
    <name evidence="2" type="ORF">HXL68_07940</name>
</gene>
<dbReference type="Pfam" id="PF01381">
    <property type="entry name" value="HTH_3"/>
    <property type="match status" value="1"/>
</dbReference>
<proteinExistence type="predicted"/>
<name>A0A930G1K0_9RHOO</name>
<evidence type="ECO:0000313" key="2">
    <source>
        <dbReference type="EMBL" id="MBF1164957.1"/>
    </source>
</evidence>
<sequence>MARLNKAAKQTGINLKSLRRHLGLSQNDLANRLQVSQPHIAQLESQTDMHVQTLQRYIAALGGSLLLAAQLPDGTHDIHLDSNTSTSAA</sequence>
<evidence type="ECO:0000313" key="3">
    <source>
        <dbReference type="Proteomes" id="UP000718593"/>
    </source>
</evidence>
<dbReference type="CDD" id="cd00093">
    <property type="entry name" value="HTH_XRE"/>
    <property type="match status" value="1"/>
</dbReference>
<dbReference type="EMBL" id="JABZMI010000131">
    <property type="protein sequence ID" value="MBF1164957.1"/>
    <property type="molecule type" value="Genomic_DNA"/>
</dbReference>
<dbReference type="PROSITE" id="PS50943">
    <property type="entry name" value="HTH_CROC1"/>
    <property type="match status" value="1"/>
</dbReference>
<organism evidence="2 3">
    <name type="scientific">Dechloromonas agitata</name>
    <dbReference type="NCBI Taxonomy" id="73030"/>
    <lineage>
        <taxon>Bacteria</taxon>
        <taxon>Pseudomonadati</taxon>
        <taxon>Pseudomonadota</taxon>
        <taxon>Betaproteobacteria</taxon>
        <taxon>Rhodocyclales</taxon>
        <taxon>Azonexaceae</taxon>
        <taxon>Dechloromonas</taxon>
    </lineage>
</organism>
<dbReference type="GO" id="GO:0003677">
    <property type="term" value="F:DNA binding"/>
    <property type="evidence" value="ECO:0007669"/>
    <property type="project" value="InterPro"/>
</dbReference>
<dbReference type="SUPFAM" id="SSF47413">
    <property type="entry name" value="lambda repressor-like DNA-binding domains"/>
    <property type="match status" value="1"/>
</dbReference>
<evidence type="ECO:0000259" key="1">
    <source>
        <dbReference type="PROSITE" id="PS50943"/>
    </source>
</evidence>
<dbReference type="AlphaFoldDB" id="A0A930G1K0"/>
<feature type="domain" description="HTH cro/C1-type" evidence="1">
    <location>
        <begin position="15"/>
        <end position="68"/>
    </location>
</feature>
<dbReference type="InterPro" id="IPR010982">
    <property type="entry name" value="Lambda_DNA-bd_dom_sf"/>
</dbReference>
<dbReference type="Proteomes" id="UP000718593">
    <property type="component" value="Unassembled WGS sequence"/>
</dbReference>
<dbReference type="SMART" id="SM00530">
    <property type="entry name" value="HTH_XRE"/>
    <property type="match status" value="1"/>
</dbReference>
<dbReference type="Gene3D" id="1.10.260.40">
    <property type="entry name" value="lambda repressor-like DNA-binding domains"/>
    <property type="match status" value="1"/>
</dbReference>
<protein>
    <submittedName>
        <fullName evidence="2">XRE family transcriptional regulator</fullName>
    </submittedName>
</protein>
<comment type="caution">
    <text evidence="2">The sequence shown here is derived from an EMBL/GenBank/DDBJ whole genome shotgun (WGS) entry which is preliminary data.</text>
</comment>